<sequence>MAAVPGSRRGGARSTPRLTDEMTDFPVAEGRPAQTFQEAEDALLSRWPETRLEPSLDRIEAFTELLGRPQDSYPVIHLTGTNGKTSTSRMIDTLLRTLNLRTGRFTSPHVEKMSERISIDGEPLSDEAFVATFNEIAPYLHVVDASQPHPMSFFESVVAMAYAAFADAPVDAAVVEVGMGGSWDATNVVDAKVAVVLPVAMDHAQYLGDTPAEIAREKAGIIKAGSTVVLAEQSAEVAKVLLERAVEVGATVAREGVEFGVVSRVPAVGGQHLTIQGLRATYEDLFLPLYGAHQAQNAAVALAAVEAFLGEGALSDEVVREAFALATSPGRLEVVRRSPTVVLDAAHNPHGATASAAALADSFAFEPLIGVMGVMGDKDVEGVLAAFEPHVNHLICTQNSQPRSMSAADLGRLAVGIFGEDRVTVEPSLADAIDRAAALAEAGAAFGESIGAGGVLVTGSVVTVGEARGLLVHKEDSIDRAAARTAERIAMRESRLLEATDWEDEA</sequence>
<evidence type="ECO:0000259" key="11">
    <source>
        <dbReference type="Pfam" id="PF02875"/>
    </source>
</evidence>
<evidence type="ECO:0000256" key="1">
    <source>
        <dbReference type="ARBA" id="ARBA00008276"/>
    </source>
</evidence>
<feature type="domain" description="Mur ligase C-terminal" evidence="11">
    <location>
        <begin position="330"/>
        <end position="444"/>
    </location>
</feature>
<evidence type="ECO:0000256" key="10">
    <source>
        <dbReference type="SAM" id="MobiDB-lite"/>
    </source>
</evidence>
<proteinExistence type="inferred from homology"/>
<evidence type="ECO:0000256" key="6">
    <source>
        <dbReference type="ARBA" id="ARBA00022840"/>
    </source>
</evidence>
<dbReference type="SUPFAM" id="SSF53244">
    <property type="entry name" value="MurD-like peptide ligases, peptide-binding domain"/>
    <property type="match status" value="1"/>
</dbReference>
<dbReference type="SUPFAM" id="SSF53623">
    <property type="entry name" value="MurD-like peptide ligases, catalytic domain"/>
    <property type="match status" value="1"/>
</dbReference>
<feature type="domain" description="Mur ligase central" evidence="12">
    <location>
        <begin position="79"/>
        <end position="305"/>
    </location>
</feature>
<evidence type="ECO:0000259" key="12">
    <source>
        <dbReference type="Pfam" id="PF08245"/>
    </source>
</evidence>
<dbReference type="EMBL" id="BMNI01000002">
    <property type="protein sequence ID" value="GGO87973.1"/>
    <property type="molecule type" value="Genomic_DNA"/>
</dbReference>
<dbReference type="InterPro" id="IPR036615">
    <property type="entry name" value="Mur_ligase_C_dom_sf"/>
</dbReference>
<name>A0ABQ2NDH2_9ACTN</name>
<feature type="region of interest" description="Disordered" evidence="10">
    <location>
        <begin position="1"/>
        <end position="31"/>
    </location>
</feature>
<dbReference type="EC" id="6.3.2.17" evidence="2"/>
<reference evidence="14" key="1">
    <citation type="journal article" date="2019" name="Int. J. Syst. Evol. Microbiol.">
        <title>The Global Catalogue of Microorganisms (GCM) 10K type strain sequencing project: providing services to taxonomists for standard genome sequencing and annotation.</title>
        <authorList>
            <consortium name="The Broad Institute Genomics Platform"/>
            <consortium name="The Broad Institute Genome Sequencing Center for Infectious Disease"/>
            <person name="Wu L."/>
            <person name="Ma J."/>
        </authorList>
    </citation>
    <scope>NUCLEOTIDE SEQUENCE [LARGE SCALE GENOMIC DNA]</scope>
    <source>
        <strain evidence="14">CGMCC 4.7371</strain>
    </source>
</reference>
<comment type="caution">
    <text evidence="13">The sequence shown here is derived from an EMBL/GenBank/DDBJ whole genome shotgun (WGS) entry which is preliminary data.</text>
</comment>
<protein>
    <recommendedName>
        <fullName evidence="2">tetrahydrofolate synthase</fullName>
        <ecNumber evidence="2">6.3.2.17</ecNumber>
    </recommendedName>
    <alternativeName>
        <fullName evidence="8">Tetrahydrofolylpolyglutamate synthase</fullName>
    </alternativeName>
</protein>
<keyword evidence="3" id="KW-0436">Ligase</keyword>
<comment type="similarity">
    <text evidence="1">Belongs to the folylpolyglutamate synthase family.</text>
</comment>
<dbReference type="InterPro" id="IPR018109">
    <property type="entry name" value="Folylpolyglutamate_synth_CS"/>
</dbReference>
<keyword evidence="14" id="KW-1185">Reference proteome</keyword>
<evidence type="ECO:0000256" key="9">
    <source>
        <dbReference type="ARBA" id="ARBA00047493"/>
    </source>
</evidence>
<evidence type="ECO:0000256" key="3">
    <source>
        <dbReference type="ARBA" id="ARBA00022598"/>
    </source>
</evidence>
<comment type="catalytic activity">
    <reaction evidence="9">
        <text>(6S)-5,6,7,8-tetrahydrofolyl-(gamma-L-Glu)(n) + L-glutamate + ATP = (6S)-5,6,7,8-tetrahydrofolyl-(gamma-L-Glu)(n+1) + ADP + phosphate + H(+)</text>
        <dbReference type="Rhea" id="RHEA:10580"/>
        <dbReference type="Rhea" id="RHEA-COMP:14738"/>
        <dbReference type="Rhea" id="RHEA-COMP:14740"/>
        <dbReference type="ChEBI" id="CHEBI:15378"/>
        <dbReference type="ChEBI" id="CHEBI:29985"/>
        <dbReference type="ChEBI" id="CHEBI:30616"/>
        <dbReference type="ChEBI" id="CHEBI:43474"/>
        <dbReference type="ChEBI" id="CHEBI:141005"/>
        <dbReference type="ChEBI" id="CHEBI:456216"/>
        <dbReference type="EC" id="6.3.2.17"/>
    </reaction>
</comment>
<keyword evidence="5" id="KW-0547">Nucleotide-binding</keyword>
<accession>A0ABQ2NDH2</accession>
<keyword evidence="7" id="KW-0460">Magnesium</keyword>
<evidence type="ECO:0000256" key="2">
    <source>
        <dbReference type="ARBA" id="ARBA00013025"/>
    </source>
</evidence>
<gene>
    <name evidence="13" type="ORF">GCM10011584_13880</name>
</gene>
<dbReference type="InterPro" id="IPR001645">
    <property type="entry name" value="Folylpolyglutamate_synth"/>
</dbReference>
<dbReference type="InterPro" id="IPR036565">
    <property type="entry name" value="Mur-like_cat_sf"/>
</dbReference>
<keyword evidence="6" id="KW-0067">ATP-binding</keyword>
<dbReference type="Proteomes" id="UP000655410">
    <property type="component" value="Unassembled WGS sequence"/>
</dbReference>
<dbReference type="Gene3D" id="3.90.190.20">
    <property type="entry name" value="Mur ligase, C-terminal domain"/>
    <property type="match status" value="1"/>
</dbReference>
<evidence type="ECO:0000313" key="13">
    <source>
        <dbReference type="EMBL" id="GGO87973.1"/>
    </source>
</evidence>
<dbReference type="Gene3D" id="3.40.1190.10">
    <property type="entry name" value="Mur-like, catalytic domain"/>
    <property type="match status" value="1"/>
</dbReference>
<dbReference type="Pfam" id="PF08245">
    <property type="entry name" value="Mur_ligase_M"/>
    <property type="match status" value="1"/>
</dbReference>
<dbReference type="PANTHER" id="PTHR11136:SF0">
    <property type="entry name" value="DIHYDROFOLATE SYNTHETASE-RELATED"/>
    <property type="match status" value="1"/>
</dbReference>
<evidence type="ECO:0000313" key="14">
    <source>
        <dbReference type="Proteomes" id="UP000655410"/>
    </source>
</evidence>
<evidence type="ECO:0000256" key="4">
    <source>
        <dbReference type="ARBA" id="ARBA00022723"/>
    </source>
</evidence>
<dbReference type="InterPro" id="IPR004101">
    <property type="entry name" value="Mur_ligase_C"/>
</dbReference>
<evidence type="ECO:0000256" key="5">
    <source>
        <dbReference type="ARBA" id="ARBA00022741"/>
    </source>
</evidence>
<evidence type="ECO:0000256" key="8">
    <source>
        <dbReference type="ARBA" id="ARBA00030592"/>
    </source>
</evidence>
<dbReference type="InterPro" id="IPR013221">
    <property type="entry name" value="Mur_ligase_cen"/>
</dbReference>
<dbReference type="Pfam" id="PF02875">
    <property type="entry name" value="Mur_ligase_C"/>
    <property type="match status" value="1"/>
</dbReference>
<dbReference type="PROSITE" id="PS01012">
    <property type="entry name" value="FOLYLPOLYGLU_SYNT_2"/>
    <property type="match status" value="1"/>
</dbReference>
<evidence type="ECO:0000256" key="7">
    <source>
        <dbReference type="ARBA" id="ARBA00022842"/>
    </source>
</evidence>
<dbReference type="PANTHER" id="PTHR11136">
    <property type="entry name" value="FOLYLPOLYGLUTAMATE SYNTHASE-RELATED"/>
    <property type="match status" value="1"/>
</dbReference>
<dbReference type="NCBIfam" id="TIGR01499">
    <property type="entry name" value="folC"/>
    <property type="match status" value="1"/>
</dbReference>
<organism evidence="13 14">
    <name type="scientific">Nocardioides phosphati</name>
    <dbReference type="NCBI Taxonomy" id="1867775"/>
    <lineage>
        <taxon>Bacteria</taxon>
        <taxon>Bacillati</taxon>
        <taxon>Actinomycetota</taxon>
        <taxon>Actinomycetes</taxon>
        <taxon>Propionibacteriales</taxon>
        <taxon>Nocardioidaceae</taxon>
        <taxon>Nocardioides</taxon>
    </lineage>
</organism>
<keyword evidence="4" id="KW-0479">Metal-binding</keyword>